<keyword evidence="1" id="KW-0472">Membrane</keyword>
<feature type="transmembrane region" description="Helical" evidence="1">
    <location>
        <begin position="6"/>
        <end position="28"/>
    </location>
</feature>
<sequence>MTSLAAIPTVVALLLAAAVLAASLRLLLQVRAGRITPGRCAGILGLQAVAAVLLFLVVYPPATSREAGVLTVLAEGAAGGRPAGQSVALPEYRGRGVDTVPDLATALRHHPGTTRIVVQGTGLPWRDHDAANGIDVAFDPTPLPSGLAELHLPQDVVAGRRVVVHGRVAGVDGARLELRDPADRPIAGVAADDQGRFALPLVARASGTVEFALRVLDASGERIDESTVALSVGEGRATRVLLLAGAPSAELRALRRWAVDAGVALESRIQLSREASLGNRPYVEADELAALDLLMLDERTWRALDGPQRLAIREASAMAWACCCASAMCSTTRTGNRCGCWASRRATSSWTTRACGSPPRPWT</sequence>
<keyword evidence="1" id="KW-0812">Transmembrane</keyword>
<keyword evidence="1" id="KW-1133">Transmembrane helix</keyword>
<evidence type="ECO:0008006" key="4">
    <source>
        <dbReference type="Google" id="ProtNLM"/>
    </source>
</evidence>
<protein>
    <recommendedName>
        <fullName evidence="4">Carboxypeptidase regulatory-like domain-containing protein</fullName>
    </recommendedName>
</protein>
<gene>
    <name evidence="2" type="ORF">FU658_09695</name>
</gene>
<evidence type="ECO:0000256" key="1">
    <source>
        <dbReference type="SAM" id="Phobius"/>
    </source>
</evidence>
<reference evidence="2 3" key="1">
    <citation type="submission" date="2019-08" db="EMBL/GenBank/DDBJ databases">
        <authorList>
            <person name="Karlyshev A.V."/>
        </authorList>
    </citation>
    <scope>NUCLEOTIDE SEQUENCE [LARGE SCALE GENOMIC DNA]</scope>
    <source>
        <strain evidence="2 3">Alg18-2.2</strain>
    </source>
</reference>
<dbReference type="OrthoDB" id="7199749at2"/>
<dbReference type="AlphaFoldDB" id="A0A5C8KMY3"/>
<dbReference type="RefSeq" id="WP_147891901.1">
    <property type="nucleotide sequence ID" value="NZ_VRTS01000006.1"/>
</dbReference>
<evidence type="ECO:0000313" key="3">
    <source>
        <dbReference type="Proteomes" id="UP000321248"/>
    </source>
</evidence>
<feature type="transmembrane region" description="Helical" evidence="1">
    <location>
        <begin position="40"/>
        <end position="59"/>
    </location>
</feature>
<dbReference type="EMBL" id="VRTS01000006">
    <property type="protein sequence ID" value="TXK62108.1"/>
    <property type="molecule type" value="Genomic_DNA"/>
</dbReference>
<evidence type="ECO:0000313" key="2">
    <source>
        <dbReference type="EMBL" id="TXK62108.1"/>
    </source>
</evidence>
<organism evidence="2 3">
    <name type="scientific">Alkalisalibacterium limincola</name>
    <dbReference type="NCBI Taxonomy" id="2699169"/>
    <lineage>
        <taxon>Bacteria</taxon>
        <taxon>Pseudomonadati</taxon>
        <taxon>Pseudomonadota</taxon>
        <taxon>Gammaproteobacteria</taxon>
        <taxon>Lysobacterales</taxon>
        <taxon>Lysobacteraceae</taxon>
        <taxon>Alkalisalibacterium</taxon>
    </lineage>
</organism>
<comment type="caution">
    <text evidence="2">The sequence shown here is derived from an EMBL/GenBank/DDBJ whole genome shotgun (WGS) entry which is preliminary data.</text>
</comment>
<name>A0A5C8KMY3_9GAMM</name>
<dbReference type="Proteomes" id="UP000321248">
    <property type="component" value="Unassembled WGS sequence"/>
</dbReference>
<proteinExistence type="predicted"/>
<accession>A0A5C8KMY3</accession>
<keyword evidence="3" id="KW-1185">Reference proteome</keyword>